<sequence length="71" mass="8516">MKQRKSFRVFDCQVLDGRTFKDREKALIKKRFINSAGENDYFPLIRKDSLLLVILQTKDNRFHTNLDVIRD</sequence>
<organism evidence="1 2">
    <name type="scientific">Legionella qingyii</name>
    <dbReference type="NCBI Taxonomy" id="2184757"/>
    <lineage>
        <taxon>Bacteria</taxon>
        <taxon>Pseudomonadati</taxon>
        <taxon>Pseudomonadota</taxon>
        <taxon>Gammaproteobacteria</taxon>
        <taxon>Legionellales</taxon>
        <taxon>Legionellaceae</taxon>
        <taxon>Legionella</taxon>
    </lineage>
</organism>
<accession>A0A317U117</accession>
<dbReference type="EMBL" id="QHJG01000033">
    <property type="protein sequence ID" value="PWY54497.1"/>
    <property type="molecule type" value="Genomic_DNA"/>
</dbReference>
<dbReference type="Proteomes" id="UP000247152">
    <property type="component" value="Unassembled WGS sequence"/>
</dbReference>
<evidence type="ECO:0000313" key="1">
    <source>
        <dbReference type="EMBL" id="PWY54497.1"/>
    </source>
</evidence>
<reference evidence="1 2" key="1">
    <citation type="submission" date="2018-05" db="EMBL/GenBank/DDBJ databases">
        <title>Legionella qingyii sp.nov., whole genome shotgun sequence.</title>
        <authorList>
            <person name="Wu H."/>
            <person name="Zhu Q."/>
            <person name="Hu C."/>
        </authorList>
    </citation>
    <scope>NUCLEOTIDE SEQUENCE [LARGE SCALE GENOMIC DNA]</scope>
    <source>
        <strain evidence="1 2">HEB18</strain>
    </source>
</reference>
<name>A0A317U117_9GAMM</name>
<proteinExistence type="predicted"/>
<evidence type="ECO:0000313" key="2">
    <source>
        <dbReference type="Proteomes" id="UP000247152"/>
    </source>
</evidence>
<comment type="caution">
    <text evidence="1">The sequence shown here is derived from an EMBL/GenBank/DDBJ whole genome shotgun (WGS) entry which is preliminary data.</text>
</comment>
<protein>
    <submittedName>
        <fullName evidence="1">Uncharacterized protein</fullName>
    </submittedName>
</protein>
<dbReference type="AlphaFoldDB" id="A0A317U117"/>
<gene>
    <name evidence="1" type="ORF">DGG96_16815</name>
</gene>